<dbReference type="InterPro" id="IPR006665">
    <property type="entry name" value="OmpA-like"/>
</dbReference>
<reference evidence="7 8" key="1">
    <citation type="submission" date="2017-01" db="EMBL/GenBank/DDBJ databases">
        <authorList>
            <person name="Varghese N."/>
            <person name="Submissions S."/>
        </authorList>
    </citation>
    <scope>NUCLEOTIDE SEQUENCE [LARGE SCALE GENOMIC DNA]</scope>
    <source>
        <strain evidence="7 8">ATCC 700171</strain>
    </source>
</reference>
<dbReference type="Proteomes" id="UP000323956">
    <property type="component" value="Unassembled WGS sequence"/>
</dbReference>
<feature type="region of interest" description="Disordered" evidence="5">
    <location>
        <begin position="1"/>
        <end position="20"/>
    </location>
</feature>
<dbReference type="Gene3D" id="3.40.1520.20">
    <property type="match status" value="2"/>
</dbReference>
<evidence type="ECO:0000256" key="5">
    <source>
        <dbReference type="SAM" id="MobiDB-lite"/>
    </source>
</evidence>
<dbReference type="OrthoDB" id="5525824at2"/>
<dbReference type="InterPro" id="IPR050330">
    <property type="entry name" value="Bact_OuterMem_StrucFunc"/>
</dbReference>
<organism evidence="7 8">
    <name type="scientific">Paracoccus thiocyanatus</name>
    <dbReference type="NCBI Taxonomy" id="34006"/>
    <lineage>
        <taxon>Bacteria</taxon>
        <taxon>Pseudomonadati</taxon>
        <taxon>Pseudomonadota</taxon>
        <taxon>Alphaproteobacteria</taxon>
        <taxon>Rhodobacterales</taxon>
        <taxon>Paracoccaceae</taxon>
        <taxon>Paracoccus</taxon>
    </lineage>
</organism>
<evidence type="ECO:0000256" key="1">
    <source>
        <dbReference type="ARBA" id="ARBA00004442"/>
    </source>
</evidence>
<dbReference type="SUPFAM" id="SSF103088">
    <property type="entry name" value="OmpA-like"/>
    <property type="match status" value="1"/>
</dbReference>
<dbReference type="Gene3D" id="3.30.1330.60">
    <property type="entry name" value="OmpA-like domain"/>
    <property type="match status" value="1"/>
</dbReference>
<dbReference type="PANTHER" id="PTHR30329:SF21">
    <property type="entry name" value="LIPOPROTEIN YIAD-RELATED"/>
    <property type="match status" value="1"/>
</dbReference>
<protein>
    <submittedName>
        <fullName evidence="7">OmpA-OmpF porin, OOP family</fullName>
    </submittedName>
</protein>
<dbReference type="InterPro" id="IPR006664">
    <property type="entry name" value="OMP_bac"/>
</dbReference>
<keyword evidence="2 4" id="KW-0472">Membrane</keyword>
<name>A0A1N6RB27_9RHOB</name>
<feature type="domain" description="OmpA-like" evidence="6">
    <location>
        <begin position="505"/>
        <end position="622"/>
    </location>
</feature>
<evidence type="ECO:0000256" key="2">
    <source>
        <dbReference type="ARBA" id="ARBA00023136"/>
    </source>
</evidence>
<dbReference type="CDD" id="cd07185">
    <property type="entry name" value="OmpA_C-like"/>
    <property type="match status" value="1"/>
</dbReference>
<evidence type="ECO:0000256" key="4">
    <source>
        <dbReference type="PROSITE-ProRule" id="PRU00473"/>
    </source>
</evidence>
<dbReference type="InterPro" id="IPR036737">
    <property type="entry name" value="OmpA-like_sf"/>
</dbReference>
<evidence type="ECO:0000256" key="3">
    <source>
        <dbReference type="ARBA" id="ARBA00023237"/>
    </source>
</evidence>
<dbReference type="Pfam" id="PF00691">
    <property type="entry name" value="OmpA"/>
    <property type="match status" value="1"/>
</dbReference>
<dbReference type="GO" id="GO:0009279">
    <property type="term" value="C:cell outer membrane"/>
    <property type="evidence" value="ECO:0007669"/>
    <property type="project" value="UniProtKB-SubCell"/>
</dbReference>
<dbReference type="PANTHER" id="PTHR30329">
    <property type="entry name" value="STATOR ELEMENT OF FLAGELLAR MOTOR COMPLEX"/>
    <property type="match status" value="1"/>
</dbReference>
<dbReference type="PROSITE" id="PS51123">
    <property type="entry name" value="OMPA_2"/>
    <property type="match status" value="1"/>
</dbReference>
<keyword evidence="3" id="KW-0998">Cell outer membrane</keyword>
<comment type="subcellular location">
    <subcellularLocation>
        <location evidence="1">Cell outer membrane</location>
    </subcellularLocation>
</comment>
<sequence>MRRIEKQPEGSWMAKAQRSAPRSARRGPVLAVSLVALVAAAGMSFLGARAGADLVETRTVRNMHSALADFEWVEIATDGLQVRLEGVAPDEVQRFRARAQAEALVGPERVVDRMQVVARAELATPAFEVELLRNEQGVSIIGLVPASLDRARLVERLKRQTGAVQVSDLMEAADYPVPAGWQDAFAFGLKAAQMAGQAKVSIAAGKVSVRAVTASPREKAVLEAALNRAKPADVTLAATITAPRPVIAPFTLRFVKDDAGARFDACAADDEAARERILGAGRDAGASGDLQCTLGLGAPSSRWADAAVPAIRAVAALGAGSVTISDADVALIVPPQVEAAAFNEAAGRLEAALPPPFTLGARHETSGQAAAAGPAEFSAVLAPDGLSLRGRIADERMRDAVESLARARFGQVDSALRSDASVPDGWTLRAIAALEALDGLERGEAQVTGDLVRIKGVSGSQTASDVAAARLAQRLGAGARYELAIRYDRRKDPLLGLPSGRECVDRLNAAMQQSEIGFEPNKSVIAGDPAPTLARLAETMALCSDFRIEIGGHTDSQGSEGFNAELSRARAQAVLGAMAEAGIVIANLTAKGYGESRPIADNDTDAGREANRRIEFLLLAEEPVVTVAPAPAELVKGVTDSPEAVAARAAAAALHAATAAIGPALGVPTDPQMALFAATQPVRLLASGADPLRVASQPAQQAGLPELPAVRAATLPAASLLPQAAGGPVDPALAATRPAQQALVGAAIAAGTMPLRDALHVNRPLPRPQTP</sequence>
<evidence type="ECO:0000313" key="7">
    <source>
        <dbReference type="EMBL" id="SIQ26007.1"/>
    </source>
</evidence>
<dbReference type="AlphaFoldDB" id="A0A1N6RB27"/>
<dbReference type="PRINTS" id="PR01021">
    <property type="entry name" value="OMPADOMAIN"/>
</dbReference>
<accession>A0A1N6RB27</accession>
<proteinExistence type="predicted"/>
<gene>
    <name evidence="7" type="ORF">SAMN05421641_105124</name>
</gene>
<evidence type="ECO:0000313" key="8">
    <source>
        <dbReference type="Proteomes" id="UP000323956"/>
    </source>
</evidence>
<dbReference type="EMBL" id="FTMK01000005">
    <property type="protein sequence ID" value="SIQ26007.1"/>
    <property type="molecule type" value="Genomic_DNA"/>
</dbReference>
<evidence type="ECO:0000259" key="6">
    <source>
        <dbReference type="PROSITE" id="PS51123"/>
    </source>
</evidence>